<dbReference type="OrthoDB" id="1436450at2759"/>
<dbReference type="EMBL" id="JADCNL010000001">
    <property type="protein sequence ID" value="KAG0495806.1"/>
    <property type="molecule type" value="Genomic_DNA"/>
</dbReference>
<reference evidence="2 3" key="1">
    <citation type="journal article" date="2020" name="Nat. Food">
        <title>A phased Vanilla planifolia genome enables genetic improvement of flavour and production.</title>
        <authorList>
            <person name="Hasing T."/>
            <person name="Tang H."/>
            <person name="Brym M."/>
            <person name="Khazi F."/>
            <person name="Huang T."/>
            <person name="Chambers A.H."/>
        </authorList>
    </citation>
    <scope>NUCLEOTIDE SEQUENCE [LARGE SCALE GENOMIC DNA]</scope>
    <source>
        <tissue evidence="2">Leaf</tissue>
    </source>
</reference>
<keyword evidence="1" id="KW-0472">Membrane</keyword>
<evidence type="ECO:0000313" key="3">
    <source>
        <dbReference type="Proteomes" id="UP000636800"/>
    </source>
</evidence>
<keyword evidence="1" id="KW-0812">Transmembrane</keyword>
<evidence type="ECO:0000256" key="1">
    <source>
        <dbReference type="SAM" id="Phobius"/>
    </source>
</evidence>
<accession>A0A835VGN8</accession>
<protein>
    <submittedName>
        <fullName evidence="2">Uncharacterized protein</fullName>
    </submittedName>
</protein>
<keyword evidence="3" id="KW-1185">Reference proteome</keyword>
<feature type="transmembrane region" description="Helical" evidence="1">
    <location>
        <begin position="416"/>
        <end position="437"/>
    </location>
</feature>
<dbReference type="Proteomes" id="UP000636800">
    <property type="component" value="Chromosome 1"/>
</dbReference>
<name>A0A835VGN8_VANPL</name>
<gene>
    <name evidence="2" type="ORF">HPP92_000497</name>
</gene>
<organism evidence="2 3">
    <name type="scientific">Vanilla planifolia</name>
    <name type="common">Vanilla</name>
    <dbReference type="NCBI Taxonomy" id="51239"/>
    <lineage>
        <taxon>Eukaryota</taxon>
        <taxon>Viridiplantae</taxon>
        <taxon>Streptophyta</taxon>
        <taxon>Embryophyta</taxon>
        <taxon>Tracheophyta</taxon>
        <taxon>Spermatophyta</taxon>
        <taxon>Magnoliopsida</taxon>
        <taxon>Liliopsida</taxon>
        <taxon>Asparagales</taxon>
        <taxon>Orchidaceae</taxon>
        <taxon>Vanilloideae</taxon>
        <taxon>Vanilleae</taxon>
        <taxon>Vanilla</taxon>
    </lineage>
</organism>
<dbReference type="AlphaFoldDB" id="A0A835VGN8"/>
<sequence>MQLLRDPLPLRCRLVLPRLPSSFNLHSILFFTRAQTVRCFSSSFRRQLDALPSTERELLQGLLDLCGYSKGDTIRHLPAVRSYEADLACLTLIGAVGLDQALIAAAADGGETAEEHLASGASTMVVETVFPGGSDEHSTISTRLFLPSEMVKEKARKLRRSSNGSMPYNMDKVSKNILAVTFRQVVLKQMSSFQLSLFCPGTERNMEELDNPREVQSSFVLNSSDEKLICSLAEVVSSFIIRSSVQGQARRSPYDGIFHLFCKPRDPIHSPISICQIAQSEFEKEARNHIETYKFLKPKSVNMVKNPKECWWLPFDYSRLDVIGGSGFGTWACEFIPIYKLQMDTSKFRDVKLEGWFKQPKNRCEALLTHFQMVDLVNILDMYYEDRYTIPSKSFSCDMLKETPVLIKRKQTPWKLMFAILAGGCVVLLIGVLAQLFQSKHARKDLELQNIHSSLELLHSHLNFYLSSELENLCFATIKMVKDELGWTGDVIVDRNTGVWIGTLPSYLRNGRLMVDASSGEKPLNGCVSSQSHVELSNLEDASSGANEELQERAQDIASYQAVLTAEGKLIGFQPTSRVAVNHWASNPLAKALYGTQKHSPGLFEPRLSIPRPTNAIPIELLMSVNPKNQFALARPME</sequence>
<proteinExistence type="predicted"/>
<comment type="caution">
    <text evidence="2">The sequence shown here is derived from an EMBL/GenBank/DDBJ whole genome shotgun (WGS) entry which is preliminary data.</text>
</comment>
<keyword evidence="1" id="KW-1133">Transmembrane helix</keyword>
<dbReference type="PANTHER" id="PTHR35694:SF1">
    <property type="entry name" value="DENEDDYLASE"/>
    <property type="match status" value="1"/>
</dbReference>
<dbReference type="PANTHER" id="PTHR35694">
    <property type="entry name" value="DENEDDYLASE"/>
    <property type="match status" value="1"/>
</dbReference>
<evidence type="ECO:0000313" key="2">
    <source>
        <dbReference type="EMBL" id="KAG0495806.1"/>
    </source>
</evidence>